<keyword evidence="1" id="KW-1133">Transmembrane helix</keyword>
<dbReference type="EMBL" id="JAHSPG010000002">
    <property type="protein sequence ID" value="MBV4356377.1"/>
    <property type="molecule type" value="Genomic_DNA"/>
</dbReference>
<accession>A0A9E2S7L3</accession>
<feature type="transmembrane region" description="Helical" evidence="1">
    <location>
        <begin position="74"/>
        <end position="92"/>
    </location>
</feature>
<evidence type="ECO:0000259" key="2">
    <source>
        <dbReference type="Pfam" id="PF04892"/>
    </source>
</evidence>
<evidence type="ECO:0000313" key="4">
    <source>
        <dbReference type="Proteomes" id="UP000812270"/>
    </source>
</evidence>
<dbReference type="RefSeq" id="WP_217789945.1">
    <property type="nucleotide sequence ID" value="NZ_JAHSPG010000002.1"/>
</dbReference>
<keyword evidence="4" id="KW-1185">Reference proteome</keyword>
<organism evidence="3 4">
    <name type="scientific">Pinibacter aurantiacus</name>
    <dbReference type="NCBI Taxonomy" id="2851599"/>
    <lineage>
        <taxon>Bacteria</taxon>
        <taxon>Pseudomonadati</taxon>
        <taxon>Bacteroidota</taxon>
        <taxon>Chitinophagia</taxon>
        <taxon>Chitinophagales</taxon>
        <taxon>Chitinophagaceae</taxon>
        <taxon>Pinibacter</taxon>
    </lineage>
</organism>
<feature type="transmembrane region" description="Helical" evidence="1">
    <location>
        <begin position="45"/>
        <end position="62"/>
    </location>
</feature>
<dbReference type="PANTHER" id="PTHR28008">
    <property type="entry name" value="DOMAIN PROTEIN, PUTATIVE (AFU_ORTHOLOGUE AFUA_3G10980)-RELATED"/>
    <property type="match status" value="1"/>
</dbReference>
<proteinExistence type="predicted"/>
<dbReference type="AlphaFoldDB" id="A0A9E2S7L3"/>
<evidence type="ECO:0000313" key="3">
    <source>
        <dbReference type="EMBL" id="MBV4356377.1"/>
    </source>
</evidence>
<sequence length="131" mass="14896">MLKFLFKTPVVPVFWTLVIQVLLCLPGSAIPQSSWLDAIHIDKIAHVILFGGLVVTWALFLNRNHFYSKQLTKFLLILFLLSTANGILLEFVQKYYIPNRSFDLFDIVADTCGAAAGFLFSFIYFSKSRSI</sequence>
<protein>
    <submittedName>
        <fullName evidence="3">VanZ family protein</fullName>
    </submittedName>
</protein>
<dbReference type="Proteomes" id="UP000812270">
    <property type="component" value="Unassembled WGS sequence"/>
</dbReference>
<keyword evidence="1" id="KW-0472">Membrane</keyword>
<dbReference type="PANTHER" id="PTHR28008:SF1">
    <property type="entry name" value="DOMAIN PROTEIN, PUTATIVE (AFU_ORTHOLOGUE AFUA_3G10980)-RELATED"/>
    <property type="match status" value="1"/>
</dbReference>
<dbReference type="Pfam" id="PF04892">
    <property type="entry name" value="VanZ"/>
    <property type="match status" value="1"/>
</dbReference>
<comment type="caution">
    <text evidence="3">The sequence shown here is derived from an EMBL/GenBank/DDBJ whole genome shotgun (WGS) entry which is preliminary data.</text>
</comment>
<dbReference type="InterPro" id="IPR006976">
    <property type="entry name" value="VanZ-like"/>
</dbReference>
<reference evidence="3" key="1">
    <citation type="submission" date="2021-06" db="EMBL/GenBank/DDBJ databases">
        <authorList>
            <person name="Huq M.A."/>
        </authorList>
    </citation>
    <scope>NUCLEOTIDE SEQUENCE</scope>
    <source>
        <strain evidence="3">MAH-26</strain>
    </source>
</reference>
<gene>
    <name evidence="3" type="ORF">KTO63_04395</name>
</gene>
<feature type="transmembrane region" description="Helical" evidence="1">
    <location>
        <begin position="104"/>
        <end position="125"/>
    </location>
</feature>
<feature type="domain" description="VanZ-like" evidence="2">
    <location>
        <begin position="36"/>
        <end position="123"/>
    </location>
</feature>
<evidence type="ECO:0000256" key="1">
    <source>
        <dbReference type="SAM" id="Phobius"/>
    </source>
</evidence>
<dbReference type="NCBIfam" id="NF037970">
    <property type="entry name" value="vanZ_1"/>
    <property type="match status" value="1"/>
</dbReference>
<keyword evidence="1" id="KW-0812">Transmembrane</keyword>
<name>A0A9E2S7L3_9BACT</name>